<sequence>MSNGLLTSSVFVSSQLEGVMPASKRQQGATLLVMFLNTGIFVGAALSFLVRYVNCTPSEANGFDCNPFLTNANFTGP</sequence>
<gene>
    <name evidence="2" type="ORF">Ctob_015406</name>
</gene>
<evidence type="ECO:0000256" key="1">
    <source>
        <dbReference type="SAM" id="Phobius"/>
    </source>
</evidence>
<keyword evidence="1" id="KW-0472">Membrane</keyword>
<protein>
    <submittedName>
        <fullName evidence="2">Uncharacterized protein</fullName>
    </submittedName>
</protein>
<keyword evidence="1" id="KW-0812">Transmembrane</keyword>
<accession>A0A0M0KAF0</accession>
<dbReference type="Proteomes" id="UP000037460">
    <property type="component" value="Unassembled WGS sequence"/>
</dbReference>
<keyword evidence="1" id="KW-1133">Transmembrane helix</keyword>
<organism evidence="2 3">
    <name type="scientific">Chrysochromulina tobinii</name>
    <dbReference type="NCBI Taxonomy" id="1460289"/>
    <lineage>
        <taxon>Eukaryota</taxon>
        <taxon>Haptista</taxon>
        <taxon>Haptophyta</taxon>
        <taxon>Prymnesiophyceae</taxon>
        <taxon>Prymnesiales</taxon>
        <taxon>Chrysochromulinaceae</taxon>
        <taxon>Chrysochromulina</taxon>
    </lineage>
</organism>
<name>A0A0M0KAF0_9EUKA</name>
<dbReference type="EMBL" id="JWZX01000819">
    <property type="protein sequence ID" value="KOO35557.1"/>
    <property type="molecule type" value="Genomic_DNA"/>
</dbReference>
<dbReference type="OrthoDB" id="10261753at2759"/>
<comment type="caution">
    <text evidence="2">The sequence shown here is derived from an EMBL/GenBank/DDBJ whole genome shotgun (WGS) entry which is preliminary data.</text>
</comment>
<reference evidence="3" key="1">
    <citation type="journal article" date="2015" name="PLoS Genet.">
        <title>Genome Sequence and Transcriptome Analyses of Chrysochromulina tobin: Metabolic Tools for Enhanced Algal Fitness in the Prominent Order Prymnesiales (Haptophyceae).</title>
        <authorList>
            <person name="Hovde B.T."/>
            <person name="Deodato C.R."/>
            <person name="Hunsperger H.M."/>
            <person name="Ryken S.A."/>
            <person name="Yost W."/>
            <person name="Jha R.K."/>
            <person name="Patterson J."/>
            <person name="Monnat R.J. Jr."/>
            <person name="Barlow S.B."/>
            <person name="Starkenburg S.R."/>
            <person name="Cattolico R.A."/>
        </authorList>
    </citation>
    <scope>NUCLEOTIDE SEQUENCE</scope>
    <source>
        <strain evidence="3">CCMP291</strain>
    </source>
</reference>
<keyword evidence="3" id="KW-1185">Reference proteome</keyword>
<evidence type="ECO:0000313" key="2">
    <source>
        <dbReference type="EMBL" id="KOO35557.1"/>
    </source>
</evidence>
<evidence type="ECO:0000313" key="3">
    <source>
        <dbReference type="Proteomes" id="UP000037460"/>
    </source>
</evidence>
<feature type="transmembrane region" description="Helical" evidence="1">
    <location>
        <begin position="28"/>
        <end position="50"/>
    </location>
</feature>
<dbReference type="AlphaFoldDB" id="A0A0M0KAF0"/>
<proteinExistence type="predicted"/>